<name>A0A4Y7JK13_PAPSO</name>
<gene>
    <name evidence="1" type="ORF">C5167_021762</name>
</gene>
<keyword evidence="2" id="KW-1185">Reference proteome</keyword>
<dbReference type="Proteomes" id="UP000316621">
    <property type="component" value="Chromosome 5"/>
</dbReference>
<proteinExistence type="predicted"/>
<dbReference type="Gramene" id="RZC60005">
    <property type="protein sequence ID" value="RZC60005"/>
    <property type="gene ID" value="C5167_021762"/>
</dbReference>
<dbReference type="EMBL" id="CM010719">
    <property type="protein sequence ID" value="RZC60005.1"/>
    <property type="molecule type" value="Genomic_DNA"/>
</dbReference>
<dbReference type="AlphaFoldDB" id="A0A4Y7JK13"/>
<sequence>MLLWVEGRTEWLPLSSIPELFTGISALTEQQERLKLIHDKLKEGINQHIQDCKNT</sequence>
<evidence type="ECO:0000313" key="1">
    <source>
        <dbReference type="EMBL" id="RZC60005.1"/>
    </source>
</evidence>
<reference evidence="1 2" key="1">
    <citation type="journal article" date="2018" name="Science">
        <title>The opium poppy genome and morphinan production.</title>
        <authorList>
            <person name="Guo L."/>
            <person name="Winzer T."/>
            <person name="Yang X."/>
            <person name="Li Y."/>
            <person name="Ning Z."/>
            <person name="He Z."/>
            <person name="Teodor R."/>
            <person name="Lu Y."/>
            <person name="Bowser T.A."/>
            <person name="Graham I.A."/>
            <person name="Ye K."/>
        </authorList>
    </citation>
    <scope>NUCLEOTIDE SEQUENCE [LARGE SCALE GENOMIC DNA]</scope>
    <source>
        <strain evidence="2">cv. HN1</strain>
        <tissue evidence="1">Leaves</tissue>
    </source>
</reference>
<evidence type="ECO:0008006" key="3">
    <source>
        <dbReference type="Google" id="ProtNLM"/>
    </source>
</evidence>
<evidence type="ECO:0000313" key="2">
    <source>
        <dbReference type="Proteomes" id="UP000316621"/>
    </source>
</evidence>
<accession>A0A4Y7JK13</accession>
<protein>
    <recommendedName>
        <fullName evidence="3">Chromo domain-containing protein</fullName>
    </recommendedName>
</protein>
<organism evidence="1 2">
    <name type="scientific">Papaver somniferum</name>
    <name type="common">Opium poppy</name>
    <dbReference type="NCBI Taxonomy" id="3469"/>
    <lineage>
        <taxon>Eukaryota</taxon>
        <taxon>Viridiplantae</taxon>
        <taxon>Streptophyta</taxon>
        <taxon>Embryophyta</taxon>
        <taxon>Tracheophyta</taxon>
        <taxon>Spermatophyta</taxon>
        <taxon>Magnoliopsida</taxon>
        <taxon>Ranunculales</taxon>
        <taxon>Papaveraceae</taxon>
        <taxon>Papaveroideae</taxon>
        <taxon>Papaver</taxon>
    </lineage>
</organism>